<dbReference type="InterPro" id="IPR000330">
    <property type="entry name" value="SNF2_N"/>
</dbReference>
<dbReference type="AlphaFoldDB" id="A0A937X5P7"/>
<dbReference type="GO" id="GO:0005524">
    <property type="term" value="F:ATP binding"/>
    <property type="evidence" value="ECO:0007669"/>
    <property type="project" value="InterPro"/>
</dbReference>
<dbReference type="InterPro" id="IPR027417">
    <property type="entry name" value="P-loop_NTPase"/>
</dbReference>
<proteinExistence type="predicted"/>
<organism evidence="3 4">
    <name type="scientific">Candidatus Tanganyikabacteria bacterium</name>
    <dbReference type="NCBI Taxonomy" id="2961651"/>
    <lineage>
        <taxon>Bacteria</taxon>
        <taxon>Bacillati</taxon>
        <taxon>Candidatus Sericytochromatia</taxon>
        <taxon>Candidatus Tanganyikabacteria</taxon>
    </lineage>
</organism>
<dbReference type="Pfam" id="PF12419">
    <property type="entry name" value="DUF3670"/>
    <property type="match status" value="1"/>
</dbReference>
<evidence type="ECO:0000313" key="4">
    <source>
        <dbReference type="Proteomes" id="UP000703893"/>
    </source>
</evidence>
<name>A0A937X5P7_9BACT</name>
<evidence type="ECO:0000259" key="2">
    <source>
        <dbReference type="Pfam" id="PF12419"/>
    </source>
</evidence>
<dbReference type="InterPro" id="IPR022138">
    <property type="entry name" value="DUF3670"/>
</dbReference>
<feature type="non-terminal residue" evidence="3">
    <location>
        <position position="589"/>
    </location>
</feature>
<evidence type="ECO:0008006" key="5">
    <source>
        <dbReference type="Google" id="ProtNLM"/>
    </source>
</evidence>
<dbReference type="PANTHER" id="PTHR10799">
    <property type="entry name" value="SNF2/RAD54 HELICASE FAMILY"/>
    <property type="match status" value="1"/>
</dbReference>
<accession>A0A937X5P7</accession>
<dbReference type="Gene3D" id="3.40.50.10810">
    <property type="entry name" value="Tandem AAA-ATPase domain"/>
    <property type="match status" value="1"/>
</dbReference>
<dbReference type="SUPFAM" id="SSF52540">
    <property type="entry name" value="P-loop containing nucleoside triphosphate hydrolases"/>
    <property type="match status" value="1"/>
</dbReference>
<sequence length="589" mass="64978">MAPAYLAPEMVFGPTAHVRRLVAQLPTVGNRPLPSPEMLADTAPDEVRLEAWHLEGYATPVERVLPALAALSDDGLGADVRIGGDLRFWRKVAQFVLELTVKQHVVPGVEREDTRIRARWSPVLVPETERLNALARNMPPACRAITAKAEDAADPRALIVDFVQESIDRYIRSLLQGVQPPPGNTVWDRWTAALSSHDPTLRGAVREIQELEESVIEWQAPIHAAMPPFRTAFELSSPESEEGEWTLRFGFQAPDDPDLFVPAAEVWKAAAARATFYDRRIDHPQEKLLADLGRAARVFPPLMLGLRAARPEETELGAQEAWEFLRQATPALEDSGFGVIVPPWWSRGAGRIGVRLTVRPIGAPARTGTGTLLPSETAAGLDTQVAYDWQLALGNQPLTRQEYHHLSHAPAPLVMVRGEWVELTRQQLDGTVKYWERRPGGKRIPLADAMRLALTGGGVEQGLPVTSVVGQGWLADMLGGQGQPRIPELPTPQGFVGELRPYQVRGFSWLAFLAGQGLGACLADDMGLGKTIQFIALMLHNKRLRARRRPVLLICPTSVVGNWRREVQKFAPEALIYAHHGPDRLEGEA</sequence>
<evidence type="ECO:0000259" key="1">
    <source>
        <dbReference type="Pfam" id="PF00176"/>
    </source>
</evidence>
<dbReference type="Pfam" id="PF00176">
    <property type="entry name" value="SNF2-rel_dom"/>
    <property type="match status" value="1"/>
</dbReference>
<evidence type="ECO:0000313" key="3">
    <source>
        <dbReference type="EMBL" id="MBM3274649.1"/>
    </source>
</evidence>
<reference evidence="3 4" key="1">
    <citation type="submission" date="2019-03" db="EMBL/GenBank/DDBJ databases">
        <title>Lake Tanganyika Metagenome-Assembled Genomes (MAGs).</title>
        <authorList>
            <person name="Tran P."/>
        </authorList>
    </citation>
    <scope>NUCLEOTIDE SEQUENCE [LARGE SCALE GENOMIC DNA]</scope>
    <source>
        <strain evidence="3">K_DeepCast_65m_m2_236</strain>
    </source>
</reference>
<dbReference type="InterPro" id="IPR038718">
    <property type="entry name" value="SNF2-like_sf"/>
</dbReference>
<protein>
    <recommendedName>
        <fullName evidence="5">ATP-dependent helicase</fullName>
    </recommendedName>
</protein>
<feature type="domain" description="DUF3670" evidence="2">
    <location>
        <begin position="310"/>
        <end position="454"/>
    </location>
</feature>
<dbReference type="EMBL" id="VGJX01000281">
    <property type="protein sequence ID" value="MBM3274649.1"/>
    <property type="molecule type" value="Genomic_DNA"/>
</dbReference>
<comment type="caution">
    <text evidence="3">The sequence shown here is derived from an EMBL/GenBank/DDBJ whole genome shotgun (WGS) entry which is preliminary data.</text>
</comment>
<feature type="domain" description="SNF2 N-terminal" evidence="1">
    <location>
        <begin position="502"/>
        <end position="574"/>
    </location>
</feature>
<gene>
    <name evidence="3" type="ORF">FJZ00_05830</name>
</gene>
<dbReference type="Proteomes" id="UP000703893">
    <property type="component" value="Unassembled WGS sequence"/>
</dbReference>